<dbReference type="Proteomes" id="UP001165121">
    <property type="component" value="Unassembled WGS sequence"/>
</dbReference>
<evidence type="ECO:0000313" key="2">
    <source>
        <dbReference type="EMBL" id="GMF42187.1"/>
    </source>
</evidence>
<dbReference type="EMBL" id="BSXT01001407">
    <property type="protein sequence ID" value="GMF42187.1"/>
    <property type="molecule type" value="Genomic_DNA"/>
</dbReference>
<keyword evidence="3" id="KW-1185">Reference proteome</keyword>
<evidence type="ECO:0000256" key="1">
    <source>
        <dbReference type="SAM" id="MobiDB-lite"/>
    </source>
</evidence>
<feature type="compositionally biased region" description="Polar residues" evidence="1">
    <location>
        <begin position="1"/>
        <end position="18"/>
    </location>
</feature>
<dbReference type="AlphaFoldDB" id="A0A9W6XNL5"/>
<feature type="region of interest" description="Disordered" evidence="1">
    <location>
        <begin position="1"/>
        <end position="39"/>
    </location>
</feature>
<comment type="caution">
    <text evidence="2">The sequence shown here is derived from an EMBL/GenBank/DDBJ whole genome shotgun (WGS) entry which is preliminary data.</text>
</comment>
<proteinExistence type="predicted"/>
<evidence type="ECO:0000313" key="3">
    <source>
        <dbReference type="Proteomes" id="UP001165121"/>
    </source>
</evidence>
<sequence>MGDSWSPTTDSHSFGQSSHPDDRPESTRGSGGHHPETLYVGRHAWPNTETVSAISKCIRNFVWVGSFTESGAAATPRIGADVANLPRRYGGLAVPDLKTELLAMAAPAVSNWAVSGSVLDLLIGDIQHYGNNMYNDQSVYITPGHEGREHGEFQRGRTLWTTGADMIRAAGAAPPHPTVRETMKELYLLVAEALPKGAEWGRKFYTGRPPTRWD</sequence>
<organism evidence="2 3">
    <name type="scientific">Phytophthora fragariaefolia</name>
    <dbReference type="NCBI Taxonomy" id="1490495"/>
    <lineage>
        <taxon>Eukaryota</taxon>
        <taxon>Sar</taxon>
        <taxon>Stramenopiles</taxon>
        <taxon>Oomycota</taxon>
        <taxon>Peronosporomycetes</taxon>
        <taxon>Peronosporales</taxon>
        <taxon>Peronosporaceae</taxon>
        <taxon>Phytophthora</taxon>
    </lineage>
</organism>
<accession>A0A9W6XNL5</accession>
<name>A0A9W6XNL5_9STRA</name>
<reference evidence="2" key="1">
    <citation type="submission" date="2023-04" db="EMBL/GenBank/DDBJ databases">
        <title>Phytophthora fragariaefolia NBRC 109709.</title>
        <authorList>
            <person name="Ichikawa N."/>
            <person name="Sato H."/>
            <person name="Tonouchi N."/>
        </authorList>
    </citation>
    <scope>NUCLEOTIDE SEQUENCE</scope>
    <source>
        <strain evidence="2">NBRC 109709</strain>
    </source>
</reference>
<dbReference type="OrthoDB" id="129170at2759"/>
<gene>
    <name evidence="2" type="ORF">Pfra01_001369500</name>
</gene>
<protein>
    <submittedName>
        <fullName evidence="2">Unnamed protein product</fullName>
    </submittedName>
</protein>